<dbReference type="PROSITE" id="PS50262">
    <property type="entry name" value="G_PROTEIN_RECEP_F1_2"/>
    <property type="match status" value="1"/>
</dbReference>
<sequence length="321" mass="36595">MLTVNLGMDWERTEFILFFVEGFIVVALNIPIIIMILFSKRLSESQELVLIAGLCSADSVYALGYIAAGIKRTYMYAFGGADARDSQFDCFFSPHIVIFFVGYQFTAITTCFLSMDCFAAVFLPTQHCNVTRRSRYAAIAGALIFSISTYLATYLIFMQRRPETSVSALCFLAESVPIFVFDYLVGLRLILITVSVAVYIPIIWRMRNVLKNRSVRQQLIAKNRKFRKLTITVGIATLLALVLIVFPDILIFFNVAGLTKFHVLFYLIGLNKCLANIFVYTLRQAELRKAFWHYFCKVAHIKQSNSGWIYNTSVIRTVQIK</sequence>
<feature type="transmembrane region" description="Helical" evidence="6">
    <location>
        <begin position="178"/>
        <end position="204"/>
    </location>
</feature>
<keyword evidence="3 6" id="KW-0812">Transmembrane</keyword>
<dbReference type="Proteomes" id="UP001175271">
    <property type="component" value="Unassembled WGS sequence"/>
</dbReference>
<dbReference type="InterPro" id="IPR017452">
    <property type="entry name" value="GPCR_Rhodpsn_7TM"/>
</dbReference>
<dbReference type="AlphaFoldDB" id="A0AA39LKT5"/>
<evidence type="ECO:0000259" key="7">
    <source>
        <dbReference type="PROSITE" id="PS50262"/>
    </source>
</evidence>
<organism evidence="8 9">
    <name type="scientific">Steinernema hermaphroditum</name>
    <dbReference type="NCBI Taxonomy" id="289476"/>
    <lineage>
        <taxon>Eukaryota</taxon>
        <taxon>Metazoa</taxon>
        <taxon>Ecdysozoa</taxon>
        <taxon>Nematoda</taxon>
        <taxon>Chromadorea</taxon>
        <taxon>Rhabditida</taxon>
        <taxon>Tylenchina</taxon>
        <taxon>Panagrolaimomorpha</taxon>
        <taxon>Strongyloidoidea</taxon>
        <taxon>Steinernematidae</taxon>
        <taxon>Steinernema</taxon>
    </lineage>
</organism>
<feature type="transmembrane region" description="Helical" evidence="6">
    <location>
        <begin position="229"/>
        <end position="257"/>
    </location>
</feature>
<evidence type="ECO:0000256" key="4">
    <source>
        <dbReference type="ARBA" id="ARBA00022989"/>
    </source>
</evidence>
<dbReference type="Gene3D" id="1.20.1070.10">
    <property type="entry name" value="Rhodopsin 7-helix transmembrane proteins"/>
    <property type="match status" value="1"/>
</dbReference>
<comment type="caution">
    <text evidence="8">The sequence shown here is derived from an EMBL/GenBank/DDBJ whole genome shotgun (WGS) entry which is preliminary data.</text>
</comment>
<evidence type="ECO:0000256" key="6">
    <source>
        <dbReference type="SAM" id="Phobius"/>
    </source>
</evidence>
<accession>A0AA39LKT5</accession>
<dbReference type="InterPro" id="IPR000276">
    <property type="entry name" value="GPCR_Rhodpsn"/>
</dbReference>
<comment type="subcellular location">
    <subcellularLocation>
        <location evidence="1">Cell membrane</location>
        <topology evidence="1">Multi-pass membrane protein</topology>
    </subcellularLocation>
</comment>
<keyword evidence="9" id="KW-1185">Reference proteome</keyword>
<keyword evidence="4 6" id="KW-1133">Transmembrane helix</keyword>
<keyword evidence="2" id="KW-1003">Cell membrane</keyword>
<feature type="transmembrane region" description="Helical" evidence="6">
    <location>
        <begin position="48"/>
        <end position="68"/>
    </location>
</feature>
<dbReference type="PANTHER" id="PTHR22750">
    <property type="entry name" value="G-PROTEIN COUPLED RECEPTOR"/>
    <property type="match status" value="1"/>
</dbReference>
<evidence type="ECO:0000256" key="3">
    <source>
        <dbReference type="ARBA" id="ARBA00022692"/>
    </source>
</evidence>
<gene>
    <name evidence="8" type="ORF">QR680_015779</name>
</gene>
<evidence type="ECO:0000313" key="8">
    <source>
        <dbReference type="EMBL" id="KAK0401431.1"/>
    </source>
</evidence>
<evidence type="ECO:0000313" key="9">
    <source>
        <dbReference type="Proteomes" id="UP001175271"/>
    </source>
</evidence>
<protein>
    <recommendedName>
        <fullName evidence="7">G-protein coupled receptors family 1 profile domain-containing protein</fullName>
    </recommendedName>
</protein>
<proteinExistence type="predicted"/>
<evidence type="ECO:0000256" key="1">
    <source>
        <dbReference type="ARBA" id="ARBA00004651"/>
    </source>
</evidence>
<reference evidence="8" key="1">
    <citation type="submission" date="2023-06" db="EMBL/GenBank/DDBJ databases">
        <title>Genomic analysis of the entomopathogenic nematode Steinernema hermaphroditum.</title>
        <authorList>
            <person name="Schwarz E.M."/>
            <person name="Heppert J.K."/>
            <person name="Baniya A."/>
            <person name="Schwartz H.T."/>
            <person name="Tan C.-H."/>
            <person name="Antoshechkin I."/>
            <person name="Sternberg P.W."/>
            <person name="Goodrich-Blair H."/>
            <person name="Dillman A.R."/>
        </authorList>
    </citation>
    <scope>NUCLEOTIDE SEQUENCE</scope>
    <source>
        <strain evidence="8">PS9179</strain>
        <tissue evidence="8">Whole animal</tissue>
    </source>
</reference>
<dbReference type="SUPFAM" id="SSF81321">
    <property type="entry name" value="Family A G protein-coupled receptor-like"/>
    <property type="match status" value="1"/>
</dbReference>
<keyword evidence="5 6" id="KW-0472">Membrane</keyword>
<dbReference type="EMBL" id="JAUCMV010000004">
    <property type="protein sequence ID" value="KAK0401431.1"/>
    <property type="molecule type" value="Genomic_DNA"/>
</dbReference>
<feature type="transmembrane region" description="Helical" evidence="6">
    <location>
        <begin position="136"/>
        <end position="158"/>
    </location>
</feature>
<dbReference type="GO" id="GO:0004930">
    <property type="term" value="F:G protein-coupled receptor activity"/>
    <property type="evidence" value="ECO:0007669"/>
    <property type="project" value="InterPro"/>
</dbReference>
<evidence type="ECO:0000256" key="5">
    <source>
        <dbReference type="ARBA" id="ARBA00023136"/>
    </source>
</evidence>
<name>A0AA39LKT5_9BILA</name>
<evidence type="ECO:0000256" key="2">
    <source>
        <dbReference type="ARBA" id="ARBA00022475"/>
    </source>
</evidence>
<feature type="domain" description="G-protein coupled receptors family 1 profile" evidence="7">
    <location>
        <begin position="28"/>
        <end position="280"/>
    </location>
</feature>
<dbReference type="GO" id="GO:0005886">
    <property type="term" value="C:plasma membrane"/>
    <property type="evidence" value="ECO:0007669"/>
    <property type="project" value="UniProtKB-SubCell"/>
</dbReference>
<feature type="transmembrane region" description="Helical" evidence="6">
    <location>
        <begin position="15"/>
        <end position="36"/>
    </location>
</feature>
<feature type="transmembrane region" description="Helical" evidence="6">
    <location>
        <begin position="96"/>
        <end position="124"/>
    </location>
</feature>
<feature type="transmembrane region" description="Helical" evidence="6">
    <location>
        <begin position="263"/>
        <end position="282"/>
    </location>
</feature>
<dbReference type="SMART" id="SM01381">
    <property type="entry name" value="7TM_GPCR_Srsx"/>
    <property type="match status" value="1"/>
</dbReference>